<evidence type="ECO:0000256" key="3">
    <source>
        <dbReference type="ARBA" id="ARBA00012513"/>
    </source>
</evidence>
<dbReference type="PROSITE" id="PS50032">
    <property type="entry name" value="KA1"/>
    <property type="match status" value="1"/>
</dbReference>
<dbReference type="GeneTree" id="ENSGT00940000154889"/>
<dbReference type="EMBL" id="AFYH01249153">
    <property type="status" value="NOT_ANNOTATED_CDS"/>
    <property type="molecule type" value="Genomic_DNA"/>
</dbReference>
<dbReference type="EMBL" id="AFYH01249148">
    <property type="status" value="NOT_ANNOTATED_CDS"/>
    <property type="molecule type" value="Genomic_DNA"/>
</dbReference>
<dbReference type="GO" id="GO:0004674">
    <property type="term" value="F:protein serine/threonine kinase activity"/>
    <property type="evidence" value="ECO:0007669"/>
    <property type="project" value="UniProtKB-KW"/>
</dbReference>
<dbReference type="EMBL" id="AFYH01249151">
    <property type="status" value="NOT_ANNOTATED_CDS"/>
    <property type="molecule type" value="Genomic_DNA"/>
</dbReference>
<dbReference type="InterPro" id="IPR048637">
    <property type="entry name" value="MELK_UBA"/>
</dbReference>
<keyword evidence="6" id="KW-0597">Phosphoprotein</keyword>
<feature type="domain" description="KA1" evidence="16">
    <location>
        <begin position="354"/>
        <end position="403"/>
    </location>
</feature>
<keyword evidence="10" id="KW-0067">ATP-binding</keyword>
<dbReference type="Gene3D" id="3.30.310.80">
    <property type="entry name" value="Kinase associated domain 1, KA1"/>
    <property type="match status" value="1"/>
</dbReference>
<reference evidence="17" key="2">
    <citation type="submission" date="2025-08" db="UniProtKB">
        <authorList>
            <consortium name="Ensembl"/>
        </authorList>
    </citation>
    <scope>IDENTIFICATION</scope>
</reference>
<comment type="subcellular location">
    <subcellularLocation>
        <location evidence="1">Cell membrane</location>
        <topology evidence="1">Peripheral membrane protein</topology>
    </subcellularLocation>
</comment>
<accession>H2ZTY2</accession>
<dbReference type="EMBL" id="AFYH01249147">
    <property type="status" value="NOT_ANNOTATED_CDS"/>
    <property type="molecule type" value="Genomic_DNA"/>
</dbReference>
<dbReference type="GO" id="GO:0005886">
    <property type="term" value="C:plasma membrane"/>
    <property type="evidence" value="ECO:0007669"/>
    <property type="project" value="UniProtKB-SubCell"/>
</dbReference>
<dbReference type="AlphaFoldDB" id="H2ZTY2"/>
<evidence type="ECO:0000256" key="9">
    <source>
        <dbReference type="ARBA" id="ARBA00022777"/>
    </source>
</evidence>
<keyword evidence="8" id="KW-0547">Nucleotide-binding</keyword>
<dbReference type="GO" id="GO:0005524">
    <property type="term" value="F:ATP binding"/>
    <property type="evidence" value="ECO:0007669"/>
    <property type="project" value="UniProtKB-KW"/>
</dbReference>
<gene>
    <name evidence="17" type="primary">MELK</name>
</gene>
<evidence type="ECO:0000259" key="16">
    <source>
        <dbReference type="PROSITE" id="PS50032"/>
    </source>
</evidence>
<dbReference type="EC" id="2.7.11.1" evidence="3"/>
<dbReference type="InterPro" id="IPR001772">
    <property type="entry name" value="KA1_dom"/>
</dbReference>
<dbReference type="EMBL" id="AFYH01249154">
    <property type="status" value="NOT_ANNOTATED_CDS"/>
    <property type="molecule type" value="Genomic_DNA"/>
</dbReference>
<evidence type="ECO:0000313" key="18">
    <source>
        <dbReference type="Proteomes" id="UP000008672"/>
    </source>
</evidence>
<keyword evidence="18" id="KW-1185">Reference proteome</keyword>
<dbReference type="InParanoid" id="H2ZTY2"/>
<evidence type="ECO:0000256" key="7">
    <source>
        <dbReference type="ARBA" id="ARBA00022679"/>
    </source>
</evidence>
<dbReference type="Pfam" id="PF21594">
    <property type="entry name" value="UBA_MELK"/>
    <property type="match status" value="1"/>
</dbReference>
<evidence type="ECO:0000256" key="15">
    <source>
        <dbReference type="SAM" id="MobiDB-lite"/>
    </source>
</evidence>
<dbReference type="FunFam" id="3.30.310.80:FF:000004">
    <property type="entry name" value="Non-specific serine/threonine protein kinase"/>
    <property type="match status" value="1"/>
</dbReference>
<evidence type="ECO:0000256" key="6">
    <source>
        <dbReference type="ARBA" id="ARBA00022553"/>
    </source>
</evidence>
<comment type="catalytic activity">
    <reaction evidence="13">
        <text>L-threonyl-[protein] + ATP = O-phospho-L-threonyl-[protein] + ADP + H(+)</text>
        <dbReference type="Rhea" id="RHEA:46608"/>
        <dbReference type="Rhea" id="RHEA-COMP:11060"/>
        <dbReference type="Rhea" id="RHEA-COMP:11605"/>
        <dbReference type="ChEBI" id="CHEBI:15378"/>
        <dbReference type="ChEBI" id="CHEBI:30013"/>
        <dbReference type="ChEBI" id="CHEBI:30616"/>
        <dbReference type="ChEBI" id="CHEBI:61977"/>
        <dbReference type="ChEBI" id="CHEBI:456216"/>
        <dbReference type="EC" id="2.7.11.1"/>
    </reaction>
</comment>
<dbReference type="FunFam" id="1.10.510.10:FF:000571">
    <property type="entry name" value="Maternal embryonic leucine zipper kinase"/>
    <property type="match status" value="1"/>
</dbReference>
<dbReference type="STRING" id="7897.ENSLACP00000000853"/>
<dbReference type="Proteomes" id="UP000008672">
    <property type="component" value="Unassembled WGS sequence"/>
</dbReference>
<protein>
    <recommendedName>
        <fullName evidence="3">non-specific serine/threonine protein kinase</fullName>
        <ecNumber evidence="3">2.7.11.1</ecNumber>
    </recommendedName>
</protein>
<dbReference type="EMBL" id="AFYH01249152">
    <property type="status" value="NOT_ANNOTATED_CDS"/>
    <property type="molecule type" value="Genomic_DNA"/>
</dbReference>
<evidence type="ECO:0000256" key="10">
    <source>
        <dbReference type="ARBA" id="ARBA00022840"/>
    </source>
</evidence>
<dbReference type="HOGENOM" id="CLU_000288_157_8_1"/>
<sequence length="403" mass="45903">KVDPKNRITVKHLLNHPWLMEGYSCPVEWSSKCPLGYLDEDCITELAVFSKRSKQSMVDLITEWNYNQTTALYLLLLAKKAHGKPARLMSSYLQCGELKALDFTYCKKTNKLDNDIHAASIIILKSCIWSSWWYDSFSTITLPPERSERSKCQSEYKTRELRVQSPSKPISAPTKSENKENVNVQSIKPQDHFVLPAPKTPVIKKSSYDRVLSSPSHNSSPVSKNTKHCSGETRAKKSANQTNTAAPLISPERRSHSMELEMNPAHLESSQKKKAKKMFGSLDRGLDKMIMMLTPSKRKGSTKDGPRKLKPQYNVTTTNIMSADVVLNEIIRILPKKNVDYVQKGYTLKCRTKSDFGKVTMQFELEVCYLNKHEVVGIRRKRLKGDAWVYKRLVEDILASSNV</sequence>
<dbReference type="Gene3D" id="1.10.510.10">
    <property type="entry name" value="Transferase(Phosphotransferase) domain 1"/>
    <property type="match status" value="1"/>
</dbReference>
<keyword evidence="5" id="KW-0723">Serine/threonine-protein kinase</keyword>
<dbReference type="FunCoup" id="H2ZTY2">
    <property type="interactions" value="1305"/>
</dbReference>
<dbReference type="Ensembl" id="ENSLACT00000000861.1">
    <property type="protein sequence ID" value="ENSLACP00000000853.1"/>
    <property type="gene ID" value="ENSLACG00000000767.1"/>
</dbReference>
<dbReference type="eggNOG" id="KOG0583">
    <property type="taxonomic scope" value="Eukaryota"/>
</dbReference>
<keyword evidence="12" id="KW-0131">Cell cycle</keyword>
<dbReference type="InterPro" id="IPR028375">
    <property type="entry name" value="KA1/Ssp2_C"/>
</dbReference>
<keyword evidence="11" id="KW-0472">Membrane</keyword>
<evidence type="ECO:0000256" key="4">
    <source>
        <dbReference type="ARBA" id="ARBA00022475"/>
    </source>
</evidence>
<feature type="compositionally biased region" description="Basic and acidic residues" evidence="15">
    <location>
        <begin position="148"/>
        <end position="162"/>
    </location>
</feature>
<reference evidence="17" key="3">
    <citation type="submission" date="2025-09" db="UniProtKB">
        <authorList>
            <consortium name="Ensembl"/>
        </authorList>
    </citation>
    <scope>IDENTIFICATION</scope>
</reference>
<feature type="region of interest" description="Disordered" evidence="15">
    <location>
        <begin position="207"/>
        <end position="255"/>
    </location>
</feature>
<evidence type="ECO:0000256" key="5">
    <source>
        <dbReference type="ARBA" id="ARBA00022527"/>
    </source>
</evidence>
<evidence type="ECO:0000256" key="1">
    <source>
        <dbReference type="ARBA" id="ARBA00004202"/>
    </source>
</evidence>
<evidence type="ECO:0000256" key="12">
    <source>
        <dbReference type="ARBA" id="ARBA00023306"/>
    </source>
</evidence>
<feature type="region of interest" description="Disordered" evidence="15">
    <location>
        <begin position="148"/>
        <end position="190"/>
    </location>
</feature>
<reference evidence="18" key="1">
    <citation type="submission" date="2011-08" db="EMBL/GenBank/DDBJ databases">
        <title>The draft genome of Latimeria chalumnae.</title>
        <authorList>
            <person name="Di Palma F."/>
            <person name="Alfoldi J."/>
            <person name="Johnson J."/>
            <person name="Berlin A."/>
            <person name="Gnerre S."/>
            <person name="Jaffe D."/>
            <person name="MacCallum I."/>
            <person name="Young S."/>
            <person name="Walker B.J."/>
            <person name="Lander E."/>
            <person name="Lindblad-Toh K."/>
        </authorList>
    </citation>
    <scope>NUCLEOTIDE SEQUENCE [LARGE SCALE GENOMIC DNA]</scope>
    <source>
        <strain evidence="18">Wild caught</strain>
    </source>
</reference>
<name>H2ZTY2_LATCH</name>
<evidence type="ECO:0000313" key="17">
    <source>
        <dbReference type="Ensembl" id="ENSLACP00000000853.1"/>
    </source>
</evidence>
<feature type="compositionally biased region" description="Low complexity" evidence="15">
    <location>
        <begin position="213"/>
        <end position="223"/>
    </location>
</feature>
<keyword evidence="9" id="KW-0418">Kinase</keyword>
<dbReference type="EMBL" id="AFYH01249150">
    <property type="status" value="NOT_ANNOTATED_CDS"/>
    <property type="molecule type" value="Genomic_DNA"/>
</dbReference>
<comment type="similarity">
    <text evidence="2">Belongs to the protein kinase superfamily. CAMK Ser/Thr protein kinase family. SNF1 subfamily.</text>
</comment>
<organism evidence="17 18">
    <name type="scientific">Latimeria chalumnae</name>
    <name type="common">Coelacanth</name>
    <dbReference type="NCBI Taxonomy" id="7897"/>
    <lineage>
        <taxon>Eukaryota</taxon>
        <taxon>Metazoa</taxon>
        <taxon>Chordata</taxon>
        <taxon>Craniata</taxon>
        <taxon>Vertebrata</taxon>
        <taxon>Euteleostomi</taxon>
        <taxon>Coelacanthiformes</taxon>
        <taxon>Coelacanthidae</taxon>
        <taxon>Latimeria</taxon>
    </lineage>
</organism>
<keyword evidence="4" id="KW-1003">Cell membrane</keyword>
<keyword evidence="7" id="KW-0808">Transferase</keyword>
<evidence type="ECO:0000256" key="8">
    <source>
        <dbReference type="ARBA" id="ARBA00022741"/>
    </source>
</evidence>
<dbReference type="EMBL" id="AFYH01249149">
    <property type="status" value="NOT_ANNOTATED_CDS"/>
    <property type="molecule type" value="Genomic_DNA"/>
</dbReference>
<proteinExistence type="inferred from homology"/>
<dbReference type="OMA" id="TNIMSAD"/>
<evidence type="ECO:0000256" key="11">
    <source>
        <dbReference type="ARBA" id="ARBA00023136"/>
    </source>
</evidence>
<dbReference type="CDD" id="cd12198">
    <property type="entry name" value="MELK_C"/>
    <property type="match status" value="1"/>
</dbReference>
<evidence type="ECO:0000256" key="13">
    <source>
        <dbReference type="ARBA" id="ARBA00047899"/>
    </source>
</evidence>
<comment type="catalytic activity">
    <reaction evidence="14">
        <text>L-seryl-[protein] + ATP = O-phospho-L-seryl-[protein] + ADP + H(+)</text>
        <dbReference type="Rhea" id="RHEA:17989"/>
        <dbReference type="Rhea" id="RHEA-COMP:9863"/>
        <dbReference type="Rhea" id="RHEA-COMP:11604"/>
        <dbReference type="ChEBI" id="CHEBI:15378"/>
        <dbReference type="ChEBI" id="CHEBI:29999"/>
        <dbReference type="ChEBI" id="CHEBI:30616"/>
        <dbReference type="ChEBI" id="CHEBI:83421"/>
        <dbReference type="ChEBI" id="CHEBI:456216"/>
        <dbReference type="EC" id="2.7.11.1"/>
    </reaction>
</comment>
<dbReference type="Pfam" id="PF02149">
    <property type="entry name" value="KA1"/>
    <property type="match status" value="1"/>
</dbReference>
<evidence type="ECO:0000256" key="2">
    <source>
        <dbReference type="ARBA" id="ARBA00006234"/>
    </source>
</evidence>
<evidence type="ECO:0000256" key="14">
    <source>
        <dbReference type="ARBA" id="ARBA00048679"/>
    </source>
</evidence>
<dbReference type="SUPFAM" id="SSF103243">
    <property type="entry name" value="KA1-like"/>
    <property type="match status" value="1"/>
</dbReference>